<organism evidence="4 5">
    <name type="scientific">Kouleothrix aurantiaca</name>
    <dbReference type="NCBI Taxonomy" id="186479"/>
    <lineage>
        <taxon>Bacteria</taxon>
        <taxon>Bacillati</taxon>
        <taxon>Chloroflexota</taxon>
        <taxon>Chloroflexia</taxon>
        <taxon>Chloroflexales</taxon>
        <taxon>Roseiflexineae</taxon>
        <taxon>Roseiflexaceae</taxon>
        <taxon>Kouleothrix</taxon>
    </lineage>
</organism>
<feature type="domain" description="EamA" evidence="3">
    <location>
        <begin position="1"/>
        <end position="132"/>
    </location>
</feature>
<evidence type="ECO:0000256" key="1">
    <source>
        <dbReference type="ARBA" id="ARBA00007362"/>
    </source>
</evidence>
<evidence type="ECO:0000259" key="3">
    <source>
        <dbReference type="Pfam" id="PF00892"/>
    </source>
</evidence>
<dbReference type="GO" id="GO:0016020">
    <property type="term" value="C:membrane"/>
    <property type="evidence" value="ECO:0007669"/>
    <property type="project" value="InterPro"/>
</dbReference>
<comment type="caution">
    <text evidence="4">The sequence shown here is derived from an EMBL/GenBank/DDBJ whole genome shotgun (WGS) entry which is preliminary data.</text>
</comment>
<comment type="similarity">
    <text evidence="1">Belongs to the EamA transporter family.</text>
</comment>
<protein>
    <recommendedName>
        <fullName evidence="3">EamA domain-containing protein</fullName>
    </recommendedName>
</protein>
<evidence type="ECO:0000313" key="5">
    <source>
        <dbReference type="Proteomes" id="UP000050509"/>
    </source>
</evidence>
<feature type="transmembrane region" description="Helical" evidence="2">
    <location>
        <begin position="87"/>
        <end position="108"/>
    </location>
</feature>
<name>A0A0P9H146_9CHLR</name>
<dbReference type="Pfam" id="PF00892">
    <property type="entry name" value="EamA"/>
    <property type="match status" value="1"/>
</dbReference>
<proteinExistence type="inferred from homology"/>
<keyword evidence="2" id="KW-0472">Membrane</keyword>
<feature type="transmembrane region" description="Helical" evidence="2">
    <location>
        <begin position="169"/>
        <end position="190"/>
    </location>
</feature>
<feature type="transmembrane region" description="Helical" evidence="2">
    <location>
        <begin position="143"/>
        <end position="163"/>
    </location>
</feature>
<feature type="transmembrane region" description="Helical" evidence="2">
    <location>
        <begin position="32"/>
        <end position="53"/>
    </location>
</feature>
<dbReference type="AlphaFoldDB" id="A0A0P9H146"/>
<dbReference type="InterPro" id="IPR000620">
    <property type="entry name" value="EamA_dom"/>
</dbReference>
<gene>
    <name evidence="4" type="ORF">SE17_41840</name>
</gene>
<keyword evidence="5" id="KW-1185">Reference proteome</keyword>
<dbReference type="EMBL" id="LJCR01003286">
    <property type="protein sequence ID" value="KPV47738.1"/>
    <property type="molecule type" value="Genomic_DNA"/>
</dbReference>
<evidence type="ECO:0000313" key="4">
    <source>
        <dbReference type="EMBL" id="KPV47738.1"/>
    </source>
</evidence>
<accession>A0A0P9H146</accession>
<keyword evidence="2" id="KW-0812">Transmembrane</keyword>
<dbReference type="SUPFAM" id="SSF103481">
    <property type="entry name" value="Multidrug resistance efflux transporter EmrE"/>
    <property type="match status" value="1"/>
</dbReference>
<evidence type="ECO:0000256" key="2">
    <source>
        <dbReference type="SAM" id="Phobius"/>
    </source>
</evidence>
<keyword evidence="2" id="KW-1133">Transmembrane helix</keyword>
<sequence length="191" mass="19492">MGVMFGLAAALCWGVSDFAVTWVARRLGVVQAFFYVQLWGLLLTGALLAFQPGAPAPTAAAWLLAAGIALFNLAGTLLLYRSFAIGTLALVSPIASGFAVVSALLALLAGERPAAMTLLGAALLVGGVMAVSRGQAGAERASLAGVPEAFGVALCFGISFWALDFVTPALGVLWPVLAVRVLEFLCAVGLL</sequence>
<feature type="transmembrane region" description="Helical" evidence="2">
    <location>
        <begin position="114"/>
        <end position="131"/>
    </location>
</feature>
<dbReference type="InterPro" id="IPR037185">
    <property type="entry name" value="EmrE-like"/>
</dbReference>
<reference evidence="4 5" key="1">
    <citation type="submission" date="2015-09" db="EMBL/GenBank/DDBJ databases">
        <title>Draft genome sequence of Kouleothrix aurantiaca JCM 19913.</title>
        <authorList>
            <person name="Hemp J."/>
        </authorList>
    </citation>
    <scope>NUCLEOTIDE SEQUENCE [LARGE SCALE GENOMIC DNA]</scope>
    <source>
        <strain evidence="4 5">COM-B</strain>
    </source>
</reference>
<feature type="non-terminal residue" evidence="4">
    <location>
        <position position="191"/>
    </location>
</feature>
<feature type="transmembrane region" description="Helical" evidence="2">
    <location>
        <begin position="59"/>
        <end position="80"/>
    </location>
</feature>
<dbReference type="Proteomes" id="UP000050509">
    <property type="component" value="Unassembled WGS sequence"/>
</dbReference>